<dbReference type="RefSeq" id="WP_119857087.1">
    <property type="nucleotide sequence ID" value="NZ_QYYD01000012.1"/>
</dbReference>
<keyword evidence="2" id="KW-1277">Toxin-antitoxin system</keyword>
<sequence>MADTFKLDEHSAAFVESLVESGRYETADDVVRDSLRQMQAREAKLEALRAEIQKGLDSGPGREVDGKTLAEEVKARGRARLAAAKKLATAKNESKV</sequence>
<dbReference type="Proteomes" id="UP000285523">
    <property type="component" value="Unassembled WGS sequence"/>
</dbReference>
<dbReference type="Gene3D" id="6.10.10.120">
    <property type="entry name" value="Antitoxin ParD1-like"/>
    <property type="match status" value="1"/>
</dbReference>
<name>A0A418VDQ4_RHOPL</name>
<evidence type="ECO:0000313" key="4">
    <source>
        <dbReference type="Proteomes" id="UP000285523"/>
    </source>
</evidence>
<evidence type="ECO:0000256" key="2">
    <source>
        <dbReference type="ARBA" id="ARBA00022649"/>
    </source>
</evidence>
<gene>
    <name evidence="3" type="ORF">D4Q52_13545</name>
</gene>
<dbReference type="InterPro" id="IPR010985">
    <property type="entry name" value="Ribbon_hlx_hlx"/>
</dbReference>
<comment type="caution">
    <text evidence="3">The sequence shown here is derived from an EMBL/GenBank/DDBJ whole genome shotgun (WGS) entry which is preliminary data.</text>
</comment>
<proteinExistence type="inferred from homology"/>
<evidence type="ECO:0000256" key="1">
    <source>
        <dbReference type="ARBA" id="ARBA00008580"/>
    </source>
</evidence>
<dbReference type="Pfam" id="PF03693">
    <property type="entry name" value="ParD_antitoxin"/>
    <property type="match status" value="1"/>
</dbReference>
<reference evidence="3 4" key="1">
    <citation type="submission" date="2018-09" db="EMBL/GenBank/DDBJ databases">
        <title>Draft genome sequence of Rhodopseudomonas palustris 2.1.18.</title>
        <authorList>
            <person name="Robertson S.L."/>
            <person name="Meyer T.E."/>
            <person name="Kyndt J.A."/>
        </authorList>
    </citation>
    <scope>NUCLEOTIDE SEQUENCE [LARGE SCALE GENOMIC DNA]</scope>
    <source>
        <strain evidence="3 4">2.1.18</strain>
    </source>
</reference>
<dbReference type="AlphaFoldDB" id="A0A418VDQ4"/>
<comment type="similarity">
    <text evidence="1">Belongs to the ParD antitoxin family.</text>
</comment>
<dbReference type="GO" id="GO:0006355">
    <property type="term" value="P:regulation of DNA-templated transcription"/>
    <property type="evidence" value="ECO:0007669"/>
    <property type="project" value="InterPro"/>
</dbReference>
<evidence type="ECO:0000313" key="3">
    <source>
        <dbReference type="EMBL" id="RJF74177.1"/>
    </source>
</evidence>
<dbReference type="NCBIfam" id="TIGR02606">
    <property type="entry name" value="antidote_CC2985"/>
    <property type="match status" value="1"/>
</dbReference>
<dbReference type="InterPro" id="IPR022789">
    <property type="entry name" value="ParD"/>
</dbReference>
<dbReference type="PANTHER" id="PTHR36582">
    <property type="entry name" value="ANTITOXIN PARD"/>
    <property type="match status" value="1"/>
</dbReference>
<dbReference type="PANTHER" id="PTHR36582:SF2">
    <property type="entry name" value="ANTITOXIN PARD"/>
    <property type="match status" value="1"/>
</dbReference>
<protein>
    <submittedName>
        <fullName evidence="3">Type II toxin-antitoxin system ParD family antitoxin</fullName>
    </submittedName>
</protein>
<dbReference type="EMBL" id="QYYD01000012">
    <property type="protein sequence ID" value="RJF74177.1"/>
    <property type="molecule type" value="Genomic_DNA"/>
</dbReference>
<dbReference type="OrthoDB" id="9815501at2"/>
<accession>A0A418VDQ4</accession>
<dbReference type="InterPro" id="IPR038296">
    <property type="entry name" value="ParD_sf"/>
</dbReference>
<organism evidence="3 4">
    <name type="scientific">Rhodopseudomonas palustris</name>
    <dbReference type="NCBI Taxonomy" id="1076"/>
    <lineage>
        <taxon>Bacteria</taxon>
        <taxon>Pseudomonadati</taxon>
        <taxon>Pseudomonadota</taxon>
        <taxon>Alphaproteobacteria</taxon>
        <taxon>Hyphomicrobiales</taxon>
        <taxon>Nitrobacteraceae</taxon>
        <taxon>Rhodopseudomonas</taxon>
    </lineage>
</organism>
<dbReference type="SUPFAM" id="SSF47598">
    <property type="entry name" value="Ribbon-helix-helix"/>
    <property type="match status" value="1"/>
</dbReference>